<dbReference type="InParanoid" id="A9VD09"/>
<evidence type="ECO:0000313" key="4">
    <source>
        <dbReference type="Proteomes" id="UP000001357"/>
    </source>
</evidence>
<dbReference type="InterPro" id="IPR000719">
    <property type="entry name" value="Prot_kinase_dom"/>
</dbReference>
<dbReference type="KEGG" id="mbr:MONBRDRAFT_30098"/>
<protein>
    <recommendedName>
        <fullName evidence="2">Protein kinase domain-containing protein</fullName>
    </recommendedName>
</protein>
<dbReference type="GeneID" id="5895870"/>
<organism evidence="3 4">
    <name type="scientific">Monosiga brevicollis</name>
    <name type="common">Choanoflagellate</name>
    <dbReference type="NCBI Taxonomy" id="81824"/>
    <lineage>
        <taxon>Eukaryota</taxon>
        <taxon>Choanoflagellata</taxon>
        <taxon>Craspedida</taxon>
        <taxon>Salpingoecidae</taxon>
        <taxon>Monosiga</taxon>
    </lineage>
</organism>
<gene>
    <name evidence="3" type="ORF">MONBRDRAFT_30098</name>
</gene>
<proteinExistence type="predicted"/>
<dbReference type="SUPFAM" id="SSF56112">
    <property type="entry name" value="Protein kinase-like (PK-like)"/>
    <property type="match status" value="1"/>
</dbReference>
<dbReference type="PANTHER" id="PTHR22967:SF105">
    <property type="entry name" value="CYCLIN-G-ASSOCIATED KINASE"/>
    <property type="match status" value="1"/>
</dbReference>
<evidence type="ECO:0000313" key="3">
    <source>
        <dbReference type="EMBL" id="EDQ84596.1"/>
    </source>
</evidence>
<dbReference type="PROSITE" id="PS50011">
    <property type="entry name" value="PROTEIN_KINASE_DOM"/>
    <property type="match status" value="1"/>
</dbReference>
<dbReference type="eggNOG" id="KOG1989">
    <property type="taxonomic scope" value="Eukaryota"/>
</dbReference>
<dbReference type="Gene3D" id="1.10.510.10">
    <property type="entry name" value="Transferase(Phosphotransferase) domain 1"/>
    <property type="match status" value="1"/>
</dbReference>
<keyword evidence="4" id="KW-1185">Reference proteome</keyword>
<dbReference type="GO" id="GO:0004672">
    <property type="term" value="F:protein kinase activity"/>
    <property type="evidence" value="ECO:0007669"/>
    <property type="project" value="InterPro"/>
</dbReference>
<keyword evidence="1" id="KW-0547">Nucleotide-binding</keyword>
<evidence type="ECO:0000259" key="2">
    <source>
        <dbReference type="PROSITE" id="PS50011"/>
    </source>
</evidence>
<accession>A9VD09</accession>
<dbReference type="PANTHER" id="PTHR22967">
    <property type="entry name" value="SERINE/THREONINE PROTEIN KINASE"/>
    <property type="match status" value="1"/>
</dbReference>
<dbReference type="Pfam" id="PF00069">
    <property type="entry name" value="Pkinase"/>
    <property type="match status" value="1"/>
</dbReference>
<dbReference type="GO" id="GO:0005524">
    <property type="term" value="F:ATP binding"/>
    <property type="evidence" value="ECO:0007669"/>
    <property type="project" value="InterPro"/>
</dbReference>
<evidence type="ECO:0000256" key="1">
    <source>
        <dbReference type="ARBA" id="ARBA00022741"/>
    </source>
</evidence>
<dbReference type="STRING" id="81824.A9VD09"/>
<dbReference type="InterPro" id="IPR011009">
    <property type="entry name" value="Kinase-like_dom_sf"/>
</dbReference>
<dbReference type="EMBL" id="CH991584">
    <property type="protein sequence ID" value="EDQ84596.1"/>
    <property type="molecule type" value="Genomic_DNA"/>
</dbReference>
<dbReference type="Proteomes" id="UP000001357">
    <property type="component" value="Unassembled WGS sequence"/>
</dbReference>
<name>A9VD09_MONBE</name>
<sequence length="374" mass="41715">METLSRWLGLGGGSGAGADFIGTVMGIGNTKLTIQRVIAEGGFGIVYVATDDARTKYAVKRLLTHDRAQAKAVKAEIQALQRVKDQGGHENIIRLLTAAKGEGDPRRQIQEYMIITPFYKEGTLFAYATERDRRLGLKRISVLFKQCASAVAFLHGLEPLIIHRDIKVLMPPASAENYFLTDDGDVKLGDFGSCTSERLNPANMSHREKVAAEEAILQVTTPQNRTPEMLDMHSEKPVDERVDIWALGCLLYTLCYRKHPFEEGNVLAICNLKYDLPTTDEKLEPFRQVIRKSPLTHSLSPSQHPLPPSLSLSLLFGHCPAHFLFFSHLLFAHDMFAPVNDHRLPQTDRTTFKGRPARSSLCIRSCPACVTESF</sequence>
<dbReference type="AlphaFoldDB" id="A9VD09"/>
<reference evidence="3 4" key="1">
    <citation type="journal article" date="2008" name="Nature">
        <title>The genome of the choanoflagellate Monosiga brevicollis and the origin of metazoans.</title>
        <authorList>
            <consortium name="JGI Sequencing"/>
            <person name="King N."/>
            <person name="Westbrook M.J."/>
            <person name="Young S.L."/>
            <person name="Kuo A."/>
            <person name="Abedin M."/>
            <person name="Chapman J."/>
            <person name="Fairclough S."/>
            <person name="Hellsten U."/>
            <person name="Isogai Y."/>
            <person name="Letunic I."/>
            <person name="Marr M."/>
            <person name="Pincus D."/>
            <person name="Putnam N."/>
            <person name="Rokas A."/>
            <person name="Wright K.J."/>
            <person name="Zuzow R."/>
            <person name="Dirks W."/>
            <person name="Good M."/>
            <person name="Goodstein D."/>
            <person name="Lemons D."/>
            <person name="Li W."/>
            <person name="Lyons J.B."/>
            <person name="Morris A."/>
            <person name="Nichols S."/>
            <person name="Richter D.J."/>
            <person name="Salamov A."/>
            <person name="Bork P."/>
            <person name="Lim W.A."/>
            <person name="Manning G."/>
            <person name="Miller W.T."/>
            <person name="McGinnis W."/>
            <person name="Shapiro H."/>
            <person name="Tjian R."/>
            <person name="Grigoriev I.V."/>
            <person name="Rokhsar D."/>
        </authorList>
    </citation>
    <scope>NUCLEOTIDE SEQUENCE [LARGE SCALE GENOMIC DNA]</scope>
    <source>
        <strain evidence="4">MX1 / ATCC 50154</strain>
    </source>
</reference>
<dbReference type="RefSeq" id="XP_001750623.1">
    <property type="nucleotide sequence ID" value="XM_001750571.1"/>
</dbReference>
<feature type="domain" description="Protein kinase" evidence="2">
    <location>
        <begin position="32"/>
        <end position="374"/>
    </location>
</feature>